<protein>
    <recommendedName>
        <fullName evidence="2">Protein kinase domain-containing protein</fullName>
    </recommendedName>
</protein>
<dbReference type="Gene3D" id="1.10.510.10">
    <property type="entry name" value="Transferase(Phosphotransferase) domain 1"/>
    <property type="match status" value="1"/>
</dbReference>
<sequence>MSELTFECGSAGSSIATISGSYVRIVGSHVISNSERTPLVIAGGYDGKTSSVTIIDSLHTSSCFPSLLPLTSLETSDSWTTHNSESRWLGTEVFVTGSEISVCDACLVGGTGPLFDFSKLPPTKTGRCSITTTLSSTLLLNTTSDCGNVDVNEGRSDFGTYETVSQKMIGSCVSSCTNHLSGTAIRDQNLGGSILCSNTSFTHCTTTTEYPNQHFTTWTKITTADTLHHFSLCTFKACTSSTDGGAISLFQISADLKIDSCSFESCSAPDATGGAINSYPSGTSSSIVISSSSFVKCWSSRYSGGSIYLKNIQSLAISDCLFLDSRTASVGGGIYLNGWNSQTSNSGLSNCLFQNCVTTDTNEYANGGAIYFDNCLSIKLGSVSFRVCKSGSGNGNDLYFYKSTPSVTTTTVSNCDSTSTPNNKRIYPTNIAVGDVLPTPSLMITIKTLVAQSTSSTTAEIVVTLNKTVTGTLLVLVSNSEEAAQPAGKAPNIGRVLVFSIQSSTIGQCVATVGDAGLLQRPLSDYKIVSASLSKHTVSFSGVRMSVITHPTFISADCDLDESHTHAILNLEGFDLEDGLFKLTLQNGTIIEASFTDNEAAIDLGMIGGSSGWMENEEFEIKSGKNQDGSIVVSIPSQLSFKIPLAARIIDIEVSDLNDAQTGVTLSFSSRLLKANQEYDITIRPKDGSGDVVMDVTTDSTGSIADETVILSRSSGNGEGWKKSLVFGEEYEVIGVSAKTEDGDYPTLFSPILLSMPLGQVQVKEAGCSTDQPATTIVWISGSGLIPKETYTLTLSGTPSTVPDPLDIHARTITVVASSPTEAQSATLPLSTTSDFSLLFGHTYAITAITNGSLTGIVEGTPSFTTRSTPTLTSISCDLKVGDPKTAEISIVGSDIPNGDYRLVLKNKVSEKETELKIEIAESEGNVEIDIFSSSSLEYGATYEVLSMSSSSLTVALPTDETKRLVKVPDAPARVRSASCLVGGSMKTLVDVEICGENLPVGETLIVKVKEVGSGGSPTGLEIELPDATIASAETTTIEIELYGESNPCLKYGTTYEITSITISGSLPTILDESVRFYVPCEPVRITKASFTTPNPAKIVVSVEGSGFVFKEFYTVSVSGHPTDSSSSPPHPLHETSFMVTAMSPEKATSSPLQLDASDELRLKFSYSYLVVGMTNGTEHAVIDGGQFDTPSQPSLTSISCTLKVGDPKTAEISIVGSDIPNAEYHLALKNKVSEKETELKIEIASSTGQVEIVIVSSSSLEYGTTYEVLSLSSSSLTVALPKEEVDRLVKVPDAPARVQSASCLVGGSMKTLVEVEICGENLPVGETLSVKVKEVGSAGSTTGSEIGLSPTQISSDESTTIEIELFGVSNPCLEYGKTYEITSIAISGSLPTILDESVRFSVPCEPVRITKASCTETNPDRTVVTVEGSGFVLGELYTVSVSGQPTDSSSTPSSSLHNTSFVVTASTSKEATSSLLQLYPFEGSQLKFSYSYTIVGISYGSVKGVVDSVVFKTQHFIERDDALITKIEAVPANSLNTSITIEVSGTNLPSDTVGKLTLNDSFSFVVSFSSSSFGRSAVIELGVSGSLAFGSEYEITTLEDSHQKTIQMTKTTFSTPPKPSQLSMCVCGKDETTGMEMSGADPETCSAIKSAWNTATSLGILDTTMRIVDSADLSSPLIVTTRVPFILISFKSVPASFRSGPLASQPSSALISVEEGALCRLTLLTISADLSVSTFKLVSAEKGTVEIRSCSIEGTRHSESNSEDVSICGWSSGLIELIESDTELIGVTMTEIVVGGIWMSGGKLTITKSDFSQNGPSITDFPSTRQNIHCEGEGTISIDQKTTDETDSMWIDADECTIDGSDSLIASPLFVPTLNSAESKVETDKNGEQTVKVVGKTLMPCGLSLEVFEWDSSKNVEGKSDAVDLSTSTATHWNESEIHIPFSAADVPQLNKKMEWRGRLVFGNGVRTENWMVVSGLGSGNKSEGGIGSKWWIPVIICLSCALLVALVIVVCVCMHRKRNSPGRVLLKSEEMSPAQVEEDEKMEENDHITNPPNSAFSSVPSGKVVHDTLFEGTRYSSGEGIAPAQSYVEVIVCNESLERSVAVETDTLFNALHNAHSTRFVEKRKVGQAVAKGLANLAEMRVIADVLTHLSPHWVLFDKNDRVSLKTRERQSVVGESGVGEVGKKATEDGQRWMAPEVGQDGWQQTKENADHGAVFSLGLVLWEIETGVVPFGEVDGAAAQRRLASDEKPRMEKVSDEMQAIIVPCLSLDPSLRPTLKTVLSQLDELDGVPQTSNEKEGHAMSHVG</sequence>
<dbReference type="PROSITE" id="PS50011">
    <property type="entry name" value="PROTEIN_KINASE_DOM"/>
    <property type="match status" value="1"/>
</dbReference>
<dbReference type="SUPFAM" id="SSF51126">
    <property type="entry name" value="Pectin lyase-like"/>
    <property type="match status" value="1"/>
</dbReference>
<feature type="transmembrane region" description="Helical" evidence="1">
    <location>
        <begin position="1992"/>
        <end position="2015"/>
    </location>
</feature>
<organism evidence="3 4">
    <name type="scientific">Blattamonas nauphoetae</name>
    <dbReference type="NCBI Taxonomy" id="2049346"/>
    <lineage>
        <taxon>Eukaryota</taxon>
        <taxon>Metamonada</taxon>
        <taxon>Preaxostyla</taxon>
        <taxon>Oxymonadida</taxon>
        <taxon>Blattamonas</taxon>
    </lineage>
</organism>
<name>A0ABQ9Y298_9EUKA</name>
<proteinExistence type="predicted"/>
<evidence type="ECO:0000313" key="4">
    <source>
        <dbReference type="Proteomes" id="UP001281761"/>
    </source>
</evidence>
<evidence type="ECO:0000256" key="1">
    <source>
        <dbReference type="SAM" id="Phobius"/>
    </source>
</evidence>
<accession>A0ABQ9Y298</accession>
<dbReference type="InterPro" id="IPR000719">
    <property type="entry name" value="Prot_kinase_dom"/>
</dbReference>
<evidence type="ECO:0000313" key="3">
    <source>
        <dbReference type="EMBL" id="KAK2957818.1"/>
    </source>
</evidence>
<evidence type="ECO:0000259" key="2">
    <source>
        <dbReference type="PROSITE" id="PS50011"/>
    </source>
</evidence>
<dbReference type="SUPFAM" id="SSF56112">
    <property type="entry name" value="Protein kinase-like (PK-like)"/>
    <property type="match status" value="1"/>
</dbReference>
<keyword evidence="4" id="KW-1185">Reference proteome</keyword>
<dbReference type="InterPro" id="IPR050167">
    <property type="entry name" value="Ser_Thr_protein_kinase"/>
</dbReference>
<dbReference type="PANTHER" id="PTHR23257">
    <property type="entry name" value="SERINE-THREONINE PROTEIN KINASE"/>
    <property type="match status" value="1"/>
</dbReference>
<keyword evidence="1" id="KW-0812">Transmembrane</keyword>
<dbReference type="Pfam" id="PF07714">
    <property type="entry name" value="PK_Tyr_Ser-Thr"/>
    <property type="match status" value="1"/>
</dbReference>
<dbReference type="InterPro" id="IPR011050">
    <property type="entry name" value="Pectin_lyase_fold/virulence"/>
</dbReference>
<keyword evidence="1" id="KW-0472">Membrane</keyword>
<reference evidence="3 4" key="1">
    <citation type="journal article" date="2022" name="bioRxiv">
        <title>Genomics of Preaxostyla Flagellates Illuminates Evolutionary Transitions and the Path Towards Mitochondrial Loss.</title>
        <authorList>
            <person name="Novak L.V.F."/>
            <person name="Treitli S.C."/>
            <person name="Pyrih J."/>
            <person name="Halakuc P."/>
            <person name="Pipaliya S.V."/>
            <person name="Vacek V."/>
            <person name="Brzon O."/>
            <person name="Soukal P."/>
            <person name="Eme L."/>
            <person name="Dacks J.B."/>
            <person name="Karnkowska A."/>
            <person name="Elias M."/>
            <person name="Hampl V."/>
        </authorList>
    </citation>
    <scope>NUCLEOTIDE SEQUENCE [LARGE SCALE GENOMIC DNA]</scope>
    <source>
        <strain evidence="3">NAU3</strain>
        <tissue evidence="3">Gut</tissue>
    </source>
</reference>
<keyword evidence="1" id="KW-1133">Transmembrane helix</keyword>
<gene>
    <name evidence="3" type="ORF">BLNAU_7252</name>
</gene>
<feature type="domain" description="Protein kinase" evidence="2">
    <location>
        <begin position="1972"/>
        <end position="2289"/>
    </location>
</feature>
<dbReference type="EMBL" id="JARBJD010000043">
    <property type="protein sequence ID" value="KAK2957818.1"/>
    <property type="molecule type" value="Genomic_DNA"/>
</dbReference>
<comment type="caution">
    <text evidence="3">The sequence shown here is derived from an EMBL/GenBank/DDBJ whole genome shotgun (WGS) entry which is preliminary data.</text>
</comment>
<dbReference type="InterPro" id="IPR011009">
    <property type="entry name" value="Kinase-like_dom_sf"/>
</dbReference>
<dbReference type="Proteomes" id="UP001281761">
    <property type="component" value="Unassembled WGS sequence"/>
</dbReference>
<dbReference type="InterPro" id="IPR001245">
    <property type="entry name" value="Ser-Thr/Tyr_kinase_cat_dom"/>
</dbReference>